<evidence type="ECO:0000313" key="2">
    <source>
        <dbReference type="Proteomes" id="UP000002534"/>
    </source>
</evidence>
<name>Q3A2Q6_SYNC1</name>
<accession>Q3A2Q6</accession>
<evidence type="ECO:0000313" key="1">
    <source>
        <dbReference type="EMBL" id="ABA89351.1"/>
    </source>
</evidence>
<dbReference type="InterPro" id="IPR012347">
    <property type="entry name" value="Ferritin-like"/>
</dbReference>
<protein>
    <submittedName>
        <fullName evidence="1">Ferritin-like domain protein</fullName>
    </submittedName>
</protein>
<organism evidence="1 2">
    <name type="scientific">Syntrophotalea carbinolica (strain DSM 2380 / NBRC 103641 / GraBd1)</name>
    <name type="common">Pelobacter carbinolicus</name>
    <dbReference type="NCBI Taxonomy" id="338963"/>
    <lineage>
        <taxon>Bacteria</taxon>
        <taxon>Pseudomonadati</taxon>
        <taxon>Thermodesulfobacteriota</taxon>
        <taxon>Desulfuromonadia</taxon>
        <taxon>Desulfuromonadales</taxon>
        <taxon>Syntrophotaleaceae</taxon>
        <taxon>Syntrophotalea</taxon>
    </lineage>
</organism>
<dbReference type="EMBL" id="CP000142">
    <property type="protein sequence ID" value="ABA89351.1"/>
    <property type="molecule type" value="Genomic_DNA"/>
</dbReference>
<dbReference type="Gene3D" id="1.20.1260.10">
    <property type="match status" value="1"/>
</dbReference>
<dbReference type="AlphaFoldDB" id="Q3A2Q6"/>
<dbReference type="KEGG" id="pca:Pcar_2111"/>
<dbReference type="STRING" id="338963.Pcar_2111"/>
<keyword evidence="2" id="KW-1185">Reference proteome</keyword>
<dbReference type="RefSeq" id="WP_011341864.1">
    <property type="nucleotide sequence ID" value="NC_007498.2"/>
</dbReference>
<gene>
    <name evidence="1" type="ordered locus">Pcar_2111</name>
</gene>
<dbReference type="SUPFAM" id="SSF47240">
    <property type="entry name" value="Ferritin-like"/>
    <property type="match status" value="1"/>
</dbReference>
<dbReference type="Proteomes" id="UP000002534">
    <property type="component" value="Chromosome"/>
</dbReference>
<reference evidence="2" key="1">
    <citation type="submission" date="2005-10" db="EMBL/GenBank/DDBJ databases">
        <title>Complete sequence of Pelobacter carbinolicus DSM 2380.</title>
        <authorList>
            <person name="Copeland A."/>
            <person name="Lucas S."/>
            <person name="Lapidus A."/>
            <person name="Barry K."/>
            <person name="Detter J.C."/>
            <person name="Glavina T."/>
            <person name="Hammon N."/>
            <person name="Israni S."/>
            <person name="Pitluck S."/>
            <person name="Chertkov O."/>
            <person name="Schmutz J."/>
            <person name="Larimer F."/>
            <person name="Land M."/>
            <person name="Kyrpides N."/>
            <person name="Ivanova N."/>
            <person name="Richardson P."/>
        </authorList>
    </citation>
    <scope>NUCLEOTIDE SEQUENCE [LARGE SCALE GENOMIC DNA]</scope>
    <source>
        <strain evidence="2">DSM 2380 / NBRC 103641 / GraBd1</strain>
    </source>
</reference>
<dbReference type="HOGENOM" id="CLU_125830_3_0_7"/>
<dbReference type="OrthoDB" id="9792569at2"/>
<reference evidence="1 2" key="2">
    <citation type="journal article" date="2012" name="BMC Genomics">
        <title>The genome of Pelobacter carbinolicus reveals surprising metabolic capabilities and physiological features.</title>
        <authorList>
            <person name="Aklujkar M."/>
            <person name="Haveman S.A."/>
            <person name="Didonato R.Jr."/>
            <person name="Chertkov O."/>
            <person name="Han C.S."/>
            <person name="Land M.L."/>
            <person name="Brown P."/>
            <person name="Lovley D.R."/>
        </authorList>
    </citation>
    <scope>NUCLEOTIDE SEQUENCE [LARGE SCALE GENOMIC DNA]</scope>
    <source>
        <strain evidence="2">DSM 2380 / NBRC 103641 / GraBd1</strain>
    </source>
</reference>
<proteinExistence type="predicted"/>
<dbReference type="InterPro" id="IPR009078">
    <property type="entry name" value="Ferritin-like_SF"/>
</dbReference>
<sequence length="169" mass="19122">MNAFTVAKKLEKNVSDLYSDLARQTRVSSLRALITDLAVDHQTRYHTLNALTGSSACPTDDSQTLRNLAESLLKSLLAMPCGENREDLEASVRTILELESTTADFYLELKKLASSSAMKNLLQQLIDQEQYDCSMVEEFYEFVNAPNEFLADAEFSNREEFYQFGRQIG</sequence>
<dbReference type="eggNOG" id="COG1633">
    <property type="taxonomic scope" value="Bacteria"/>
</dbReference>